<evidence type="ECO:0000256" key="4">
    <source>
        <dbReference type="ARBA" id="ARBA00022989"/>
    </source>
</evidence>
<dbReference type="InterPro" id="IPR000620">
    <property type="entry name" value="EamA_dom"/>
</dbReference>
<evidence type="ECO:0000256" key="3">
    <source>
        <dbReference type="ARBA" id="ARBA00022692"/>
    </source>
</evidence>
<gene>
    <name evidence="8" type="ORF">C5O23_11400</name>
</gene>
<keyword evidence="4 6" id="KW-1133">Transmembrane helix</keyword>
<dbReference type="GO" id="GO:0016020">
    <property type="term" value="C:membrane"/>
    <property type="evidence" value="ECO:0007669"/>
    <property type="project" value="UniProtKB-SubCell"/>
</dbReference>
<feature type="transmembrane region" description="Helical" evidence="6">
    <location>
        <begin position="41"/>
        <end position="60"/>
    </location>
</feature>
<keyword evidence="3 6" id="KW-0812">Transmembrane</keyword>
<feature type="transmembrane region" description="Helical" evidence="6">
    <location>
        <begin position="130"/>
        <end position="149"/>
    </location>
</feature>
<keyword evidence="5 6" id="KW-0472">Membrane</keyword>
<feature type="transmembrane region" description="Helical" evidence="6">
    <location>
        <begin position="72"/>
        <end position="93"/>
    </location>
</feature>
<reference evidence="9" key="1">
    <citation type="submission" date="2018-02" db="EMBL/GenBank/DDBJ databases">
        <authorList>
            <person name="Clavel T."/>
            <person name="Strowig T."/>
        </authorList>
    </citation>
    <scope>NUCLEOTIDE SEQUENCE [LARGE SCALE GENOMIC DNA]</scope>
    <source>
        <strain evidence="9">DSM 103720</strain>
    </source>
</reference>
<feature type="domain" description="EamA" evidence="7">
    <location>
        <begin position="7"/>
        <end position="141"/>
    </location>
</feature>
<dbReference type="InterPro" id="IPR050638">
    <property type="entry name" value="AA-Vitamin_Transporters"/>
</dbReference>
<dbReference type="Pfam" id="PF00892">
    <property type="entry name" value="EamA"/>
    <property type="match status" value="2"/>
</dbReference>
<comment type="subcellular location">
    <subcellularLocation>
        <location evidence="1">Membrane</location>
        <topology evidence="1">Multi-pass membrane protein</topology>
    </subcellularLocation>
</comment>
<dbReference type="EMBL" id="PUEC01000029">
    <property type="protein sequence ID" value="PWB00911.1"/>
    <property type="molecule type" value="Genomic_DNA"/>
</dbReference>
<feature type="transmembrane region" description="Helical" evidence="6">
    <location>
        <begin position="155"/>
        <end position="175"/>
    </location>
</feature>
<organism evidence="8 9">
    <name type="scientific">Duncaniella muris</name>
    <dbReference type="NCBI Taxonomy" id="2094150"/>
    <lineage>
        <taxon>Bacteria</taxon>
        <taxon>Pseudomonadati</taxon>
        <taxon>Bacteroidota</taxon>
        <taxon>Bacteroidia</taxon>
        <taxon>Bacteroidales</taxon>
        <taxon>Muribaculaceae</taxon>
        <taxon>Duncaniella</taxon>
    </lineage>
</organism>
<feature type="transmembrane region" description="Helical" evidence="6">
    <location>
        <begin position="278"/>
        <end position="298"/>
    </location>
</feature>
<evidence type="ECO:0000259" key="7">
    <source>
        <dbReference type="Pfam" id="PF00892"/>
    </source>
</evidence>
<evidence type="ECO:0000313" key="9">
    <source>
        <dbReference type="Proteomes" id="UP000244905"/>
    </source>
</evidence>
<proteinExistence type="inferred from homology"/>
<feature type="transmembrane region" description="Helical" evidence="6">
    <location>
        <begin position="99"/>
        <end position="118"/>
    </location>
</feature>
<evidence type="ECO:0000256" key="1">
    <source>
        <dbReference type="ARBA" id="ARBA00004141"/>
    </source>
</evidence>
<sequence>MREFRLKGHLAMLGANTMWGIMAPVAKLVMAAGIVSPLLLTNFRIFGAAILFWIASLFTPREHVSSRDLLRLAGAGLLGIVFNQGCYVFGVGFTSPGEASIITTTMPIWVMLLAAVILKEPITWKKAGGIALGGTGALMLVLGSAGSGMKGDNPVLGDLLVLTAQLSYALYLTFYRNFIKKYSVFTLMKWMFTFAAIAVTPVSVREWIGTFWGDVSAIELAGIGYVVIFATFIAYICTMIGQKNLRPTLVGMYNYVQPIVASVIGVCLGLDRFTPVKIVAVALIFSGVYLVTISRAAAHDAHKIKGGKE</sequence>
<evidence type="ECO:0000313" key="8">
    <source>
        <dbReference type="EMBL" id="PWB00911.1"/>
    </source>
</evidence>
<comment type="caution">
    <text evidence="8">The sequence shown here is derived from an EMBL/GenBank/DDBJ whole genome shotgun (WGS) entry which is preliminary data.</text>
</comment>
<evidence type="ECO:0000256" key="6">
    <source>
        <dbReference type="SAM" id="Phobius"/>
    </source>
</evidence>
<dbReference type="InterPro" id="IPR037185">
    <property type="entry name" value="EmrE-like"/>
</dbReference>
<dbReference type="SUPFAM" id="SSF103481">
    <property type="entry name" value="Multidrug resistance efflux transporter EmrE"/>
    <property type="match status" value="2"/>
</dbReference>
<name>A0A2V1IKX0_9BACT</name>
<accession>A0A2V1IKX0</accession>
<feature type="transmembrane region" description="Helical" evidence="6">
    <location>
        <begin position="252"/>
        <end position="272"/>
    </location>
</feature>
<keyword evidence="9" id="KW-1185">Reference proteome</keyword>
<dbReference type="AlphaFoldDB" id="A0A2V1IKX0"/>
<dbReference type="PANTHER" id="PTHR32322:SF2">
    <property type="entry name" value="EAMA DOMAIN-CONTAINING PROTEIN"/>
    <property type="match status" value="1"/>
</dbReference>
<dbReference type="PANTHER" id="PTHR32322">
    <property type="entry name" value="INNER MEMBRANE TRANSPORTER"/>
    <property type="match status" value="1"/>
</dbReference>
<dbReference type="Proteomes" id="UP000244905">
    <property type="component" value="Unassembled WGS sequence"/>
</dbReference>
<feature type="transmembrane region" description="Helical" evidence="6">
    <location>
        <begin position="12"/>
        <end position="35"/>
    </location>
</feature>
<comment type="similarity">
    <text evidence="2">Belongs to the EamA transporter family.</text>
</comment>
<dbReference type="RefSeq" id="WP_107033063.1">
    <property type="nucleotide sequence ID" value="NZ_CAOLYA010000018.1"/>
</dbReference>
<feature type="domain" description="EamA" evidence="7">
    <location>
        <begin position="156"/>
        <end position="292"/>
    </location>
</feature>
<feature type="transmembrane region" description="Helical" evidence="6">
    <location>
        <begin position="220"/>
        <end position="240"/>
    </location>
</feature>
<evidence type="ECO:0000256" key="5">
    <source>
        <dbReference type="ARBA" id="ARBA00023136"/>
    </source>
</evidence>
<dbReference type="GeneID" id="82526936"/>
<feature type="transmembrane region" description="Helical" evidence="6">
    <location>
        <begin position="187"/>
        <end position="208"/>
    </location>
</feature>
<protein>
    <submittedName>
        <fullName evidence="8">EamA/RhaT family transporter</fullName>
    </submittedName>
</protein>
<evidence type="ECO:0000256" key="2">
    <source>
        <dbReference type="ARBA" id="ARBA00007362"/>
    </source>
</evidence>